<evidence type="ECO:0000256" key="1">
    <source>
        <dbReference type="ARBA" id="ARBA00007896"/>
    </source>
</evidence>
<proteinExistence type="inferred from homology"/>
<evidence type="ECO:0000313" key="3">
    <source>
        <dbReference type="EMBL" id="KAK4499748.1"/>
    </source>
</evidence>
<sequence>MAPARTIEVPSTGFESRLAASDLTWDKPTCGMAPGYLQANLIVLPSKSAKDFEILCARNPVPCPLLAKSASSGDFNNFISCVPGVSDEKIAAGIDIRTDAPRYNIYRDGVLVEEKIASVEKYWESDHVALLIGRSYSFENALAAADLTPPHVLNDRNVTMYRTNIPLCAAGGFIGGKYVVSMRMYKASEVEKVRDITRAYVTTHGEPIAWGWDGMRDIGIKSLERFDWGDAPVLADGQAVVQSEEEGKPDGYVPVFWGCGVTPQEAVMKAKTPGIVIGHAPGHMVVLDVKEEDVLRK</sequence>
<gene>
    <name evidence="3" type="ORF">PRZ48_007934</name>
</gene>
<dbReference type="EMBL" id="JAXOVC010000006">
    <property type="protein sequence ID" value="KAK4499748.1"/>
    <property type="molecule type" value="Genomic_DNA"/>
</dbReference>
<reference evidence="3 4" key="1">
    <citation type="journal article" date="2023" name="G3 (Bethesda)">
        <title>A chromosome-level genome assembly of Zasmidium syzygii isolated from banana leaves.</title>
        <authorList>
            <person name="van Westerhoven A.C."/>
            <person name="Mehrabi R."/>
            <person name="Talebi R."/>
            <person name="Steentjes M.B.F."/>
            <person name="Corcolon B."/>
            <person name="Chong P.A."/>
            <person name="Kema G.H.J."/>
            <person name="Seidl M.F."/>
        </authorList>
    </citation>
    <scope>NUCLEOTIDE SEQUENCE [LARGE SCALE GENOMIC DNA]</scope>
    <source>
        <strain evidence="3 4">P124</strain>
    </source>
</reference>
<dbReference type="SUPFAM" id="SSF160920">
    <property type="entry name" value="PSTPO5379-like"/>
    <property type="match status" value="1"/>
</dbReference>
<dbReference type="Gene3D" id="3.40.1640.10">
    <property type="entry name" value="PSTPO5379-like"/>
    <property type="match status" value="1"/>
</dbReference>
<protein>
    <submittedName>
        <fullName evidence="3">Uncharacterized protein</fullName>
    </submittedName>
</protein>
<dbReference type="Pfam" id="PF07286">
    <property type="entry name" value="D-Glu_cyclase"/>
    <property type="match status" value="1"/>
</dbReference>
<dbReference type="InterPro" id="IPR009906">
    <property type="entry name" value="D-Glu_cyclase"/>
</dbReference>
<accession>A0ABR0EFA4</accession>
<evidence type="ECO:0000313" key="4">
    <source>
        <dbReference type="Proteomes" id="UP001305779"/>
    </source>
</evidence>
<comment type="caution">
    <text evidence="3">The sequence shown here is derived from an EMBL/GenBank/DDBJ whole genome shotgun (WGS) entry which is preliminary data.</text>
</comment>
<organism evidence="3 4">
    <name type="scientific">Zasmidium cellare</name>
    <name type="common">Wine cellar mold</name>
    <name type="synonym">Racodium cellare</name>
    <dbReference type="NCBI Taxonomy" id="395010"/>
    <lineage>
        <taxon>Eukaryota</taxon>
        <taxon>Fungi</taxon>
        <taxon>Dikarya</taxon>
        <taxon>Ascomycota</taxon>
        <taxon>Pezizomycotina</taxon>
        <taxon>Dothideomycetes</taxon>
        <taxon>Dothideomycetidae</taxon>
        <taxon>Mycosphaerellales</taxon>
        <taxon>Mycosphaerellaceae</taxon>
        <taxon>Zasmidium</taxon>
    </lineage>
</organism>
<dbReference type="InterPro" id="IPR038021">
    <property type="entry name" value="Putative_hydro-lyase"/>
</dbReference>
<keyword evidence="4" id="KW-1185">Reference proteome</keyword>
<dbReference type="Proteomes" id="UP001305779">
    <property type="component" value="Unassembled WGS sequence"/>
</dbReference>
<dbReference type="PANTHER" id="PTHR32022:SF10">
    <property type="entry name" value="D-GLUTAMATE CYCLASE, MITOCHONDRIAL"/>
    <property type="match status" value="1"/>
</dbReference>
<dbReference type="Gene3D" id="3.30.2040.10">
    <property type="entry name" value="PSTPO5379-like domain"/>
    <property type="match status" value="1"/>
</dbReference>
<dbReference type="PANTHER" id="PTHR32022">
    <property type="entry name" value="D-GLUTAMATE CYCLASE, MITOCHONDRIAL"/>
    <property type="match status" value="1"/>
</dbReference>
<comment type="similarity">
    <text evidence="1">Belongs to the D-glutamate cyclase family.</text>
</comment>
<keyword evidence="2" id="KW-0456">Lyase</keyword>
<name>A0ABR0EFA4_ZASCE</name>
<evidence type="ECO:0000256" key="2">
    <source>
        <dbReference type="ARBA" id="ARBA00023239"/>
    </source>
</evidence>